<dbReference type="KEGG" id="laj:A0128_05635"/>
<keyword evidence="2" id="KW-1185">Reference proteome</keyword>
<dbReference type="Gene3D" id="3.10.129.10">
    <property type="entry name" value="Hotdog Thioesterase"/>
    <property type="match status" value="1"/>
</dbReference>
<dbReference type="Pfam" id="PF13279">
    <property type="entry name" value="4HBT_2"/>
    <property type="match status" value="1"/>
</dbReference>
<name>A0A1D7V274_9LEPT</name>
<dbReference type="CDD" id="cd00586">
    <property type="entry name" value="4HBT"/>
    <property type="match status" value="1"/>
</dbReference>
<proteinExistence type="predicted"/>
<reference evidence="1 2" key="1">
    <citation type="submission" date="2016-04" db="EMBL/GenBank/DDBJ databases">
        <title>Complete genome seqeunce of Leptospira alstonii serovar Room22.</title>
        <authorList>
            <person name="Nally J.E."/>
            <person name="Bayles D.O."/>
            <person name="Hurley D."/>
            <person name="Fanning S."/>
            <person name="McMahon B.J."/>
            <person name="Arent Z."/>
        </authorList>
    </citation>
    <scope>NUCLEOTIDE SEQUENCE [LARGE SCALE GENOMIC DNA]</scope>
    <source>
        <strain evidence="1 2">GWTS #1</strain>
    </source>
</reference>
<gene>
    <name evidence="1" type="ORF">A0128_05635</name>
</gene>
<dbReference type="OrthoDB" id="21822at2"/>
<accession>A0A1D7V274</accession>
<sequence>MSIFQVNKLIRFQHCDPGGVVFTPQYFNLFTEVIEDWFDQALDFSFSKMVVEQGFGIPAMKIVAKFSKTSFLGDHLNFQLRVKRLRKNNVLLQITGFCKNEKRCSADFLLGFASVETKSLTDWPDPIFQKIQSHFG</sequence>
<dbReference type="RefSeq" id="WP_069609146.1">
    <property type="nucleotide sequence ID" value="NZ_CP015217.1"/>
</dbReference>
<dbReference type="Proteomes" id="UP000094197">
    <property type="component" value="Chromosome 1"/>
</dbReference>
<protein>
    <submittedName>
        <fullName evidence="1">Thioesterase</fullName>
    </submittedName>
</protein>
<organism evidence="1 2">
    <name type="scientific">Leptospira tipperaryensis</name>
    <dbReference type="NCBI Taxonomy" id="2564040"/>
    <lineage>
        <taxon>Bacteria</taxon>
        <taxon>Pseudomonadati</taxon>
        <taxon>Spirochaetota</taxon>
        <taxon>Spirochaetia</taxon>
        <taxon>Leptospirales</taxon>
        <taxon>Leptospiraceae</taxon>
        <taxon>Leptospira</taxon>
    </lineage>
</organism>
<dbReference type="EMBL" id="CP015217">
    <property type="protein sequence ID" value="AOP35935.1"/>
    <property type="molecule type" value="Genomic_DNA"/>
</dbReference>
<evidence type="ECO:0000313" key="2">
    <source>
        <dbReference type="Proteomes" id="UP000094197"/>
    </source>
</evidence>
<dbReference type="AlphaFoldDB" id="A0A1D7V274"/>
<dbReference type="SUPFAM" id="SSF54637">
    <property type="entry name" value="Thioesterase/thiol ester dehydrase-isomerase"/>
    <property type="match status" value="1"/>
</dbReference>
<dbReference type="InterPro" id="IPR029069">
    <property type="entry name" value="HotDog_dom_sf"/>
</dbReference>
<evidence type="ECO:0000313" key="1">
    <source>
        <dbReference type="EMBL" id="AOP35935.1"/>
    </source>
</evidence>